<protein>
    <submittedName>
        <fullName evidence="1">Uncharacterized protein</fullName>
    </submittedName>
</protein>
<dbReference type="EMBL" id="JAYMYQ010000005">
    <property type="protein sequence ID" value="KAK7327653.1"/>
    <property type="molecule type" value="Genomic_DNA"/>
</dbReference>
<keyword evidence="2" id="KW-1185">Reference proteome</keyword>
<dbReference type="Proteomes" id="UP001367508">
    <property type="component" value="Unassembled WGS sequence"/>
</dbReference>
<reference evidence="1 2" key="1">
    <citation type="submission" date="2024-01" db="EMBL/GenBank/DDBJ databases">
        <title>The genomes of 5 underutilized Papilionoideae crops provide insights into root nodulation and disease resistanc.</title>
        <authorList>
            <person name="Jiang F."/>
        </authorList>
    </citation>
    <scope>NUCLEOTIDE SEQUENCE [LARGE SCALE GENOMIC DNA]</scope>
    <source>
        <strain evidence="1">LVBAO_FW01</strain>
        <tissue evidence="1">Leaves</tissue>
    </source>
</reference>
<comment type="caution">
    <text evidence="1">The sequence shown here is derived from an EMBL/GenBank/DDBJ whole genome shotgun (WGS) entry which is preliminary data.</text>
</comment>
<evidence type="ECO:0000313" key="1">
    <source>
        <dbReference type="EMBL" id="KAK7327653.1"/>
    </source>
</evidence>
<proteinExistence type="predicted"/>
<accession>A0AAN9L6I2</accession>
<name>A0AAN9L6I2_CANGL</name>
<dbReference type="AlphaFoldDB" id="A0AAN9L6I2"/>
<evidence type="ECO:0000313" key="2">
    <source>
        <dbReference type="Proteomes" id="UP001367508"/>
    </source>
</evidence>
<gene>
    <name evidence="1" type="ORF">VNO77_21738</name>
</gene>
<organism evidence="1 2">
    <name type="scientific">Canavalia gladiata</name>
    <name type="common">Sword bean</name>
    <name type="synonym">Dolichos gladiatus</name>
    <dbReference type="NCBI Taxonomy" id="3824"/>
    <lineage>
        <taxon>Eukaryota</taxon>
        <taxon>Viridiplantae</taxon>
        <taxon>Streptophyta</taxon>
        <taxon>Embryophyta</taxon>
        <taxon>Tracheophyta</taxon>
        <taxon>Spermatophyta</taxon>
        <taxon>Magnoliopsida</taxon>
        <taxon>eudicotyledons</taxon>
        <taxon>Gunneridae</taxon>
        <taxon>Pentapetalae</taxon>
        <taxon>rosids</taxon>
        <taxon>fabids</taxon>
        <taxon>Fabales</taxon>
        <taxon>Fabaceae</taxon>
        <taxon>Papilionoideae</taxon>
        <taxon>50 kb inversion clade</taxon>
        <taxon>NPAAA clade</taxon>
        <taxon>indigoferoid/millettioid clade</taxon>
        <taxon>Phaseoleae</taxon>
        <taxon>Canavalia</taxon>
    </lineage>
</organism>
<sequence>MKLVAMVIVVHSTTYHGTTFPTRSHGVPNNLQKALFFRLHLELSFIALSGASHKLNLHLNAHSLQNPSKP</sequence>